<dbReference type="EMBL" id="DYXD01000052">
    <property type="protein sequence ID" value="HJF07102.1"/>
    <property type="molecule type" value="Genomic_DNA"/>
</dbReference>
<name>A0A921FBI9_9BACT</name>
<accession>A0A921FBI9</accession>
<organism evidence="1 2">
    <name type="scientific">Phocaeicola coprocola</name>
    <dbReference type="NCBI Taxonomy" id="310298"/>
    <lineage>
        <taxon>Bacteria</taxon>
        <taxon>Pseudomonadati</taxon>
        <taxon>Bacteroidota</taxon>
        <taxon>Bacteroidia</taxon>
        <taxon>Bacteroidales</taxon>
        <taxon>Bacteroidaceae</taxon>
        <taxon>Phocaeicola</taxon>
    </lineage>
</organism>
<dbReference type="Proteomes" id="UP000718012">
    <property type="component" value="Unassembled WGS sequence"/>
</dbReference>
<proteinExistence type="predicted"/>
<evidence type="ECO:0000313" key="2">
    <source>
        <dbReference type="Proteomes" id="UP000718012"/>
    </source>
</evidence>
<protein>
    <submittedName>
        <fullName evidence="1">Uncharacterized protein</fullName>
    </submittedName>
</protein>
<evidence type="ECO:0000313" key="1">
    <source>
        <dbReference type="EMBL" id="HJF07102.1"/>
    </source>
</evidence>
<comment type="caution">
    <text evidence="1">The sequence shown here is derived from an EMBL/GenBank/DDBJ whole genome shotgun (WGS) entry which is preliminary data.</text>
</comment>
<sequence length="92" mass="10672">MIHELEVIAMKKLKRKNVSIDDVMQKVAEKNGYKYVPPEKRTPKKLVYSKSITGETFVSLVDADSKKIGRRKIKKRKGVKKLIAKVKRARYI</sequence>
<reference evidence="1" key="1">
    <citation type="journal article" date="2021" name="PeerJ">
        <title>Extensive microbial diversity within the chicken gut microbiome revealed by metagenomics and culture.</title>
        <authorList>
            <person name="Gilroy R."/>
            <person name="Ravi A."/>
            <person name="Getino M."/>
            <person name="Pursley I."/>
            <person name="Horton D.L."/>
            <person name="Alikhan N.F."/>
            <person name="Baker D."/>
            <person name="Gharbi K."/>
            <person name="Hall N."/>
            <person name="Watson M."/>
            <person name="Adriaenssens E.M."/>
            <person name="Foster-Nyarko E."/>
            <person name="Jarju S."/>
            <person name="Secka A."/>
            <person name="Antonio M."/>
            <person name="Oren A."/>
            <person name="Chaudhuri R.R."/>
            <person name="La Ragione R."/>
            <person name="Hildebrand F."/>
            <person name="Pallen M.J."/>
        </authorList>
    </citation>
    <scope>NUCLEOTIDE SEQUENCE</scope>
    <source>
        <strain evidence="1">CHK165-8395</strain>
    </source>
</reference>
<gene>
    <name evidence="1" type="ORF">K8U81_02770</name>
</gene>
<reference evidence="1" key="2">
    <citation type="submission" date="2021-09" db="EMBL/GenBank/DDBJ databases">
        <authorList>
            <person name="Gilroy R."/>
        </authorList>
    </citation>
    <scope>NUCLEOTIDE SEQUENCE</scope>
    <source>
        <strain evidence="1">CHK165-8395</strain>
    </source>
</reference>
<dbReference type="AlphaFoldDB" id="A0A921FBI9"/>